<evidence type="ECO:0000256" key="4">
    <source>
        <dbReference type="ARBA" id="ARBA00022676"/>
    </source>
</evidence>
<dbReference type="Pfam" id="PF13431">
    <property type="entry name" value="TPR_17"/>
    <property type="match status" value="1"/>
</dbReference>
<protein>
    <recommendedName>
        <fullName evidence="3">protein O-GlcNAc transferase</fullName>
        <ecNumber evidence="3">2.4.1.255</ecNumber>
    </recommendedName>
</protein>
<dbReference type="SUPFAM" id="SSF48452">
    <property type="entry name" value="TPR-like"/>
    <property type="match status" value="3"/>
</dbReference>
<dbReference type="PROSITE" id="PS50293">
    <property type="entry name" value="TPR_REGION"/>
    <property type="match status" value="3"/>
</dbReference>
<evidence type="ECO:0000259" key="9">
    <source>
        <dbReference type="Pfam" id="PF05050"/>
    </source>
</evidence>
<feature type="repeat" description="TPR" evidence="8">
    <location>
        <begin position="523"/>
        <end position="556"/>
    </location>
</feature>
<dbReference type="RefSeq" id="WP_323245726.1">
    <property type="nucleotide sequence ID" value="NZ_JAYGHK010000096.1"/>
</dbReference>
<feature type="domain" description="O-GlcNAc transferase C-terminal" evidence="10">
    <location>
        <begin position="779"/>
        <end position="958"/>
    </location>
</feature>
<dbReference type="Pfam" id="PF13844">
    <property type="entry name" value="Glyco_transf_41"/>
    <property type="match status" value="2"/>
</dbReference>
<dbReference type="InterPro" id="IPR011990">
    <property type="entry name" value="TPR-like_helical_dom_sf"/>
</dbReference>
<evidence type="ECO:0000256" key="1">
    <source>
        <dbReference type="ARBA" id="ARBA00004922"/>
    </source>
</evidence>
<keyword evidence="7 8" id="KW-0802">TPR repeat</keyword>
<dbReference type="Gene3D" id="3.40.50.300">
    <property type="entry name" value="P-loop containing nucleotide triphosphate hydrolases"/>
    <property type="match status" value="1"/>
</dbReference>
<dbReference type="Pfam" id="PF13181">
    <property type="entry name" value="TPR_8"/>
    <property type="match status" value="2"/>
</dbReference>
<comment type="caution">
    <text evidence="11">The sequence shown here is derived from an EMBL/GenBank/DDBJ whole genome shotgun (WGS) entry which is preliminary data.</text>
</comment>
<dbReference type="InterPro" id="IPR029063">
    <property type="entry name" value="SAM-dependent_MTases_sf"/>
</dbReference>
<proteinExistence type="inferred from homology"/>
<keyword evidence="5" id="KW-0808">Transferase</keyword>
<keyword evidence="12" id="KW-1185">Reference proteome</keyword>
<dbReference type="InterPro" id="IPR027417">
    <property type="entry name" value="P-loop_NTPase"/>
</dbReference>
<dbReference type="InterPro" id="IPR019734">
    <property type="entry name" value="TPR_rpt"/>
</dbReference>
<keyword evidence="4" id="KW-0328">Glycosyltransferase</keyword>
<dbReference type="SUPFAM" id="SSF53756">
    <property type="entry name" value="UDP-Glycosyltransferase/glycogen phosphorylase"/>
    <property type="match status" value="1"/>
</dbReference>
<dbReference type="EC" id="2.4.1.255" evidence="3"/>
<dbReference type="PROSITE" id="PS50005">
    <property type="entry name" value="TPR"/>
    <property type="match status" value="9"/>
</dbReference>
<dbReference type="PANTHER" id="PTHR44835:SF1">
    <property type="entry name" value="PROTEIN O-GLCNAC TRANSFERASE"/>
    <property type="match status" value="1"/>
</dbReference>
<dbReference type="SMART" id="SM00028">
    <property type="entry name" value="TPR"/>
    <property type="match status" value="9"/>
</dbReference>
<keyword evidence="11" id="KW-0489">Methyltransferase</keyword>
<dbReference type="InterPro" id="IPR006342">
    <property type="entry name" value="FkbM_mtfrase"/>
</dbReference>
<dbReference type="Pfam" id="PF05050">
    <property type="entry name" value="Methyltransf_21"/>
    <property type="match status" value="1"/>
</dbReference>
<sequence length="1591" mass="181658">MVVFLQKLSEFKGNYDNFCGGTAPNLRTLCYDLCQALLTHNGKINLQGTACKTATEIDAYLKIIGEPTIPTLIQYQIISESAGEKINQSQAKSIYLHQDPRQILAAAVQTPTKKETFESTFIHLWQEYQEKWFSDSNQTLLIHKENLVLQTHSEVARLATYLATYLEGEVTATEIELLFKDYPLQNEKIEAWQEILNPQQCLLIETLLSSLLLHFHNETETNLSPRLDQHLASIQLEPLLIQIDKLLAQIFRFKSEDLREQFYESIDKHLITTLTAIGRLEEAAEVCHLLGKALTLKNNLQSAEKWYLRALTLQPQLAKSHYNLGFVYEQQDEWEKAINNYSHAVTINPNYIKAHYRLGLIFKRQKDFGKAIEQFSQVLQIDPKNQAAKFNLALLWQQGEGADFIQTLLDKTELELLPQLTEQINDTGAMLVRQGKWEQAKNLFQSVIELDPDCVLGHYNLACVLQNQKHYPEAIYSYRHALKINPTYLDALKNLGYVYYKNGQSDLAQECFHNILQLDPNHADTYELLGFMAGEQGKLTECINLLNEALKINPNNPKLHSCFLFNLSSLISFTPQQILDSAQLWYQQQVVNQWLPNLTTHRNDKTPHRRLRIGYISPDFRRHSVSAFIKPVLQHHDRTQFEVFCYGEVKEPDAVTDEIIDICDAWRCTVGLSDLQVAELIQTDRIDILIDLAGHTANNRMMVLGMKPAPIQTTYLGYFATTGLSTIDYWITDQILHPDNTQEKTSESIWRLPRCYVGYEPLKTAPEVTELPYKKKGVFTFGSFNNLRKLTPETFAMWVEILKAVPNSRLMLKCASSDVFSPLIAEKIQTPFVQQGIDAKRIFLYGGYAADEDHLGLYNQVDLHLDSIPYTGCTTTCEALWMGVPTVTLAGTRKMERMSASILHGIGLDDFIAHSTADYVQIAIELAQNPDYLQSLRSNMRERLSHSPLLDVKNMASTLEAAYRQMWQVYLEKETAESNSENAHINVALPVDLEADEAINYYQHYLESHPDDAQAYYYLGQTYQKLDDVENAISSYLQSLAINRCSAATYQALGKLLEEQELIDQAEKYYRCALLVEPDNSEIRENLKVFLQQYCSKPANKVNPIFEKNGNNSEELKYFKFIDADHLEADECLVEIEGEVKVCVKNDINSLTGYVLLEQGDWFEPEMEFVRKLITPGMQILDIGANHGVYTLTMAKLLQGQGKITAYEPASSVFYLLRKGVEANNFNNVELVNAGLSDCEGEAILFLSSNSELNSLKQDGLSQEKETIKLLNLDRELEQHNWQQIDFIKLDAEGEEAKILAGGKNFFSEQSPLIMFELKHGKHINMRLIQLFQDLNYEIYYLVSGIGCLVPFDVNQPVDGYQLNLFACKVERSQQLAERGLLVREITDKPLLPNSSYWLEAIATLNYAIPFLNQWQEYTTVSNADTKIYLEGLNYFFLAKSASLSPAQQLAALKHSFECIQQAVQTKASLFRYCSLARVAAELGKRQVSVEILEQLITNINSGRLIKVDEPFIPVSQQYDHQIFNNNLQDWLLVSIIETCDNRRVFSSYFSMKQTVSLLNQIIEKPFHSHQSEGRLLLAKKRLDGERDASP</sequence>
<evidence type="ECO:0000256" key="5">
    <source>
        <dbReference type="ARBA" id="ARBA00022679"/>
    </source>
</evidence>
<dbReference type="GO" id="GO:0008168">
    <property type="term" value="F:methyltransferase activity"/>
    <property type="evidence" value="ECO:0007669"/>
    <property type="project" value="UniProtKB-KW"/>
</dbReference>
<feature type="repeat" description="TPR" evidence="8">
    <location>
        <begin position="318"/>
        <end position="351"/>
    </location>
</feature>
<dbReference type="InterPro" id="IPR029489">
    <property type="entry name" value="OGT/SEC/SPY_C"/>
</dbReference>
<dbReference type="SUPFAM" id="SSF53335">
    <property type="entry name" value="S-adenosyl-L-methionine-dependent methyltransferases"/>
    <property type="match status" value="1"/>
</dbReference>
<feature type="repeat" description="TPR" evidence="8">
    <location>
        <begin position="489"/>
        <end position="522"/>
    </location>
</feature>
<dbReference type="Gene3D" id="3.40.50.11380">
    <property type="match status" value="1"/>
</dbReference>
<evidence type="ECO:0000256" key="8">
    <source>
        <dbReference type="PROSITE-ProRule" id="PRU00339"/>
    </source>
</evidence>
<accession>A0ABU5UX49</accession>
<dbReference type="PANTHER" id="PTHR44835">
    <property type="entry name" value="UDP-N-ACETYLGLUCOSAMINE--PEPTIDE N-ACETYLGLUCOSAMINYLTRANSFERASE SPINDLY-RELATED"/>
    <property type="match status" value="1"/>
</dbReference>
<feature type="domain" description="O-GlcNAc transferase C-terminal" evidence="10">
    <location>
        <begin position="601"/>
        <end position="756"/>
    </location>
</feature>
<feature type="repeat" description="TPR" evidence="8">
    <location>
        <begin position="455"/>
        <end position="488"/>
    </location>
</feature>
<dbReference type="Gene3D" id="1.25.40.10">
    <property type="entry name" value="Tetratricopeptide repeat domain"/>
    <property type="match status" value="3"/>
</dbReference>
<feature type="repeat" description="TPR" evidence="8">
    <location>
        <begin position="284"/>
        <end position="317"/>
    </location>
</feature>
<dbReference type="InterPro" id="IPR051939">
    <property type="entry name" value="Glycosyltr_41/O-GlcNAc_trsf"/>
</dbReference>
<evidence type="ECO:0000313" key="12">
    <source>
        <dbReference type="Proteomes" id="UP001303285"/>
    </source>
</evidence>
<dbReference type="Proteomes" id="UP001303285">
    <property type="component" value="Unassembled WGS sequence"/>
</dbReference>
<dbReference type="EMBL" id="JAYGHK010000096">
    <property type="protein sequence ID" value="MEA5610398.1"/>
    <property type="molecule type" value="Genomic_DNA"/>
</dbReference>
<name>A0ABU5UX49_NODSP</name>
<feature type="domain" description="Methyltransferase FkbM" evidence="9">
    <location>
        <begin position="1182"/>
        <end position="1338"/>
    </location>
</feature>
<keyword evidence="6" id="KW-0677">Repeat</keyword>
<evidence type="ECO:0000259" key="10">
    <source>
        <dbReference type="Pfam" id="PF13844"/>
    </source>
</evidence>
<gene>
    <name evidence="11" type="ORF">VB695_20380</name>
</gene>
<dbReference type="NCBIfam" id="TIGR01444">
    <property type="entry name" value="fkbM_fam"/>
    <property type="match status" value="1"/>
</dbReference>
<organism evidence="11 12">
    <name type="scientific">Nodularia spumigena UHCC 0060</name>
    <dbReference type="NCBI Taxonomy" id="3110300"/>
    <lineage>
        <taxon>Bacteria</taxon>
        <taxon>Bacillati</taxon>
        <taxon>Cyanobacteriota</taxon>
        <taxon>Cyanophyceae</taxon>
        <taxon>Nostocales</taxon>
        <taxon>Nodulariaceae</taxon>
        <taxon>Nodularia</taxon>
    </lineage>
</organism>
<dbReference type="GO" id="GO:0032259">
    <property type="term" value="P:methylation"/>
    <property type="evidence" value="ECO:0007669"/>
    <property type="project" value="UniProtKB-KW"/>
</dbReference>
<comment type="similarity">
    <text evidence="2">Belongs to the glycosyltransferase 41 family. O-GlcNAc transferase subfamily.</text>
</comment>
<feature type="repeat" description="TPR" evidence="8">
    <location>
        <begin position="1047"/>
        <end position="1080"/>
    </location>
</feature>
<evidence type="ECO:0000313" key="11">
    <source>
        <dbReference type="EMBL" id="MEA5610398.1"/>
    </source>
</evidence>
<evidence type="ECO:0000256" key="3">
    <source>
        <dbReference type="ARBA" id="ARBA00011970"/>
    </source>
</evidence>
<evidence type="ECO:0000256" key="2">
    <source>
        <dbReference type="ARBA" id="ARBA00005386"/>
    </source>
</evidence>
<reference evidence="11 12" key="1">
    <citation type="submission" date="2023-12" db="EMBL/GenBank/DDBJ databases">
        <title>Baltic Sea Cyanobacteria.</title>
        <authorList>
            <person name="Delbaje E."/>
            <person name="Fewer D.P."/>
            <person name="Shishido T.K."/>
        </authorList>
    </citation>
    <scope>NUCLEOTIDE SEQUENCE [LARGE SCALE GENOMIC DNA]</scope>
    <source>
        <strain evidence="11 12">UHCC 0060</strain>
    </source>
</reference>
<feature type="repeat" description="TPR" evidence="8">
    <location>
        <begin position="1013"/>
        <end position="1046"/>
    </location>
</feature>
<dbReference type="Gene3D" id="3.40.50.150">
    <property type="entry name" value="Vaccinia Virus protein VP39"/>
    <property type="match status" value="1"/>
</dbReference>
<dbReference type="Pfam" id="PF13414">
    <property type="entry name" value="TPR_11"/>
    <property type="match status" value="2"/>
</dbReference>
<feature type="repeat" description="TPR" evidence="8">
    <location>
        <begin position="352"/>
        <end position="385"/>
    </location>
</feature>
<evidence type="ECO:0000256" key="7">
    <source>
        <dbReference type="ARBA" id="ARBA00022803"/>
    </source>
</evidence>
<dbReference type="Gene3D" id="3.40.50.2000">
    <property type="entry name" value="Glycogen Phosphorylase B"/>
    <property type="match status" value="1"/>
</dbReference>
<evidence type="ECO:0000256" key="6">
    <source>
        <dbReference type="ARBA" id="ARBA00022737"/>
    </source>
</evidence>
<comment type="pathway">
    <text evidence="1">Protein modification; protein glycosylation.</text>
</comment>
<feature type="repeat" description="TPR" evidence="8">
    <location>
        <begin position="421"/>
        <end position="454"/>
    </location>
</feature>